<organism evidence="2 3">
    <name type="scientific">Haloactinomyces albus</name>
    <dbReference type="NCBI Taxonomy" id="1352928"/>
    <lineage>
        <taxon>Bacteria</taxon>
        <taxon>Bacillati</taxon>
        <taxon>Actinomycetota</taxon>
        <taxon>Actinomycetes</taxon>
        <taxon>Actinopolysporales</taxon>
        <taxon>Actinopolysporaceae</taxon>
        <taxon>Haloactinomyces</taxon>
    </lineage>
</organism>
<dbReference type="InterPro" id="IPR009057">
    <property type="entry name" value="Homeodomain-like_sf"/>
</dbReference>
<gene>
    <name evidence="2" type="ORF">JOF55_004747</name>
</gene>
<dbReference type="SUPFAM" id="SSF46689">
    <property type="entry name" value="Homeodomain-like"/>
    <property type="match status" value="1"/>
</dbReference>
<dbReference type="Proteomes" id="UP001180845">
    <property type="component" value="Unassembled WGS sequence"/>
</dbReference>
<dbReference type="Pfam" id="PF13565">
    <property type="entry name" value="HTH_32"/>
    <property type="match status" value="1"/>
</dbReference>
<proteinExistence type="predicted"/>
<evidence type="ECO:0000256" key="1">
    <source>
        <dbReference type="SAM" id="MobiDB-lite"/>
    </source>
</evidence>
<evidence type="ECO:0000313" key="2">
    <source>
        <dbReference type="EMBL" id="MDR7304503.1"/>
    </source>
</evidence>
<sequence>MPKLLSARAPVDGAEERQIRKLAGARQAPADGIRRAQIITASWQGLRTGAIAARLSCHPQTVRERIVRFNAEGVDGLADRPGAGRKLRITEAERSRIVALAKATPPGRLTRQADGDLDAEQEADPSQWSLDALTEAAQDEGIVVGRSQVRRILLTEGVRWRKPRSWTTSSDPEFAPKGTASSGSIRSRRPGPR</sequence>
<feature type="region of interest" description="Disordered" evidence="1">
    <location>
        <begin position="104"/>
        <end position="125"/>
    </location>
</feature>
<protein>
    <submittedName>
        <fullName evidence="2">Transposase</fullName>
    </submittedName>
</protein>
<reference evidence="2" key="1">
    <citation type="submission" date="2023-07" db="EMBL/GenBank/DDBJ databases">
        <title>Sequencing the genomes of 1000 actinobacteria strains.</title>
        <authorList>
            <person name="Klenk H.-P."/>
        </authorList>
    </citation>
    <scope>NUCLEOTIDE SEQUENCE</scope>
    <source>
        <strain evidence="2">DSM 45977</strain>
    </source>
</reference>
<keyword evidence="3" id="KW-1185">Reference proteome</keyword>
<accession>A0AAE3ZGI5</accession>
<feature type="region of interest" description="Disordered" evidence="1">
    <location>
        <begin position="161"/>
        <end position="193"/>
    </location>
</feature>
<dbReference type="RefSeq" id="WP_310278674.1">
    <property type="nucleotide sequence ID" value="NZ_JAVDXW010000002.1"/>
</dbReference>
<dbReference type="EMBL" id="JAVDXW010000002">
    <property type="protein sequence ID" value="MDR7304503.1"/>
    <property type="molecule type" value="Genomic_DNA"/>
</dbReference>
<dbReference type="AlphaFoldDB" id="A0AAE3ZGI5"/>
<evidence type="ECO:0000313" key="3">
    <source>
        <dbReference type="Proteomes" id="UP001180845"/>
    </source>
</evidence>
<comment type="caution">
    <text evidence="2">The sequence shown here is derived from an EMBL/GenBank/DDBJ whole genome shotgun (WGS) entry which is preliminary data.</text>
</comment>
<name>A0AAE3ZGI5_9ACTN</name>